<dbReference type="EMBL" id="HACG01040563">
    <property type="protein sequence ID" value="CEK87428.1"/>
    <property type="molecule type" value="Transcribed_RNA"/>
</dbReference>
<sequence length="49" mass="5539">MKNNKRKLGRRILRKVGEYSNPSINSVCVAGGGLWGEAVRSRCEFESWV</sequence>
<proteinExistence type="predicted"/>
<dbReference type="AlphaFoldDB" id="A0A0B7B353"/>
<reference evidence="1" key="1">
    <citation type="submission" date="2014-12" db="EMBL/GenBank/DDBJ databases">
        <title>Insight into the proteome of Arion vulgaris.</title>
        <authorList>
            <person name="Aradska J."/>
            <person name="Bulat T."/>
            <person name="Smidak R."/>
            <person name="Sarate P."/>
            <person name="Gangsoo J."/>
            <person name="Sialana F."/>
            <person name="Bilban M."/>
            <person name="Lubec G."/>
        </authorList>
    </citation>
    <scope>NUCLEOTIDE SEQUENCE</scope>
    <source>
        <tissue evidence="1">Skin</tissue>
    </source>
</reference>
<name>A0A0B7B353_9EUPU</name>
<evidence type="ECO:0000313" key="1">
    <source>
        <dbReference type="EMBL" id="CEK87428.1"/>
    </source>
</evidence>
<protein>
    <submittedName>
        <fullName evidence="1">Uncharacterized protein</fullName>
    </submittedName>
</protein>
<accession>A0A0B7B353</accession>
<organism evidence="1">
    <name type="scientific">Arion vulgaris</name>
    <dbReference type="NCBI Taxonomy" id="1028688"/>
    <lineage>
        <taxon>Eukaryota</taxon>
        <taxon>Metazoa</taxon>
        <taxon>Spiralia</taxon>
        <taxon>Lophotrochozoa</taxon>
        <taxon>Mollusca</taxon>
        <taxon>Gastropoda</taxon>
        <taxon>Heterobranchia</taxon>
        <taxon>Euthyneura</taxon>
        <taxon>Panpulmonata</taxon>
        <taxon>Eupulmonata</taxon>
        <taxon>Stylommatophora</taxon>
        <taxon>Helicina</taxon>
        <taxon>Arionoidea</taxon>
        <taxon>Arionidae</taxon>
        <taxon>Arion</taxon>
    </lineage>
</organism>
<gene>
    <name evidence="1" type="primary">ORF159176</name>
</gene>